<dbReference type="InterPro" id="IPR002048">
    <property type="entry name" value="EF_hand_dom"/>
</dbReference>
<sequence length="520" mass="58553">MLVTQSRRAKDLLRERGRRDTPSAVELEQATERELRHFIPPAGPANVKIPAFSNPGLLRSRSDLQDVFYRISRTITLRKVYEPLQTCTTEDLLQIVDLHSDANGYVNYDAYRAIVRDICKRHPIYAEFLTVKLFLALPRTKETSMRPDQALLFHADVVKMALARVISSAQTRITLTTCDVDGKGYLIEADIENYILELAHLYPHLRDCDEVFRPFYLCTVIKPLFFFLDPVHKRRVAISDLLISPYMDQIFANPSDPPQEALGTLQGPLAQRYTTWFSPDTVIDLYTSYISADADQDGLLSESEIRELANHKFTSRFTRALLLTVQTFNGKLDYRGFIDLMLCIAFPRSRAAAAYIFRVLDTEFKGYLTRQDVLYFLEEMLAGLQAYCGEGVVFNIDDLCDEVFDGVAPRTPSEIRMGDVIASRSGDVLITFLIDPLLFIDKELQLQQGHVMMRPLPFEVSSLPSGAAKDSASSDISKILCFMMARFGNTLVSYTRGGSSTASPTTSRRSAPPGTGPSFP</sequence>
<evidence type="ECO:0000256" key="3">
    <source>
        <dbReference type="ARBA" id="ARBA00022837"/>
    </source>
</evidence>
<evidence type="ECO:0000313" key="6">
    <source>
        <dbReference type="EMBL" id="TNJ27393.1"/>
    </source>
</evidence>
<dbReference type="SUPFAM" id="SSF47473">
    <property type="entry name" value="EF-hand"/>
    <property type="match status" value="1"/>
</dbReference>
<evidence type="ECO:0000259" key="5">
    <source>
        <dbReference type="PROSITE" id="PS50222"/>
    </source>
</evidence>
<keyword evidence="3" id="KW-0106">Calcium</keyword>
<dbReference type="GO" id="GO:0005819">
    <property type="term" value="C:spindle"/>
    <property type="evidence" value="ECO:0007669"/>
    <property type="project" value="TreeGrafter"/>
</dbReference>
<evidence type="ECO:0000256" key="4">
    <source>
        <dbReference type="SAM" id="MobiDB-lite"/>
    </source>
</evidence>
<feature type="compositionally biased region" description="Low complexity" evidence="4">
    <location>
        <begin position="497"/>
        <end position="513"/>
    </location>
</feature>
<protein>
    <submittedName>
        <fullName evidence="6">Protein phosphatase 2A regulary subunit B</fullName>
    </submittedName>
</protein>
<dbReference type="GO" id="GO:0005509">
    <property type="term" value="F:calcium ion binding"/>
    <property type="evidence" value="ECO:0007669"/>
    <property type="project" value="InterPro"/>
</dbReference>
<dbReference type="AlphaFoldDB" id="A0A4Z1T0G0"/>
<dbReference type="PROSITE" id="PS50222">
    <property type="entry name" value="EF_HAND_2"/>
    <property type="match status" value="1"/>
</dbReference>
<dbReference type="Gene3D" id="1.10.238.10">
    <property type="entry name" value="EF-hand"/>
    <property type="match status" value="1"/>
</dbReference>
<dbReference type="InterPro" id="IPR039865">
    <property type="entry name" value="PPP2R3C"/>
</dbReference>
<evidence type="ECO:0000313" key="7">
    <source>
        <dbReference type="Proteomes" id="UP000315496"/>
    </source>
</evidence>
<organism evidence="6 7">
    <name type="scientific">Giardia muris</name>
    <dbReference type="NCBI Taxonomy" id="5742"/>
    <lineage>
        <taxon>Eukaryota</taxon>
        <taxon>Metamonada</taxon>
        <taxon>Diplomonadida</taxon>
        <taxon>Hexamitidae</taxon>
        <taxon>Giardiinae</taxon>
        <taxon>Giardia</taxon>
    </lineage>
</organism>
<proteinExistence type="predicted"/>
<evidence type="ECO:0000256" key="2">
    <source>
        <dbReference type="ARBA" id="ARBA00022490"/>
    </source>
</evidence>
<comment type="subcellular location">
    <subcellularLocation>
        <location evidence="1">Cytoplasm</location>
    </subcellularLocation>
</comment>
<feature type="region of interest" description="Disordered" evidence="4">
    <location>
        <begin position="497"/>
        <end position="520"/>
    </location>
</feature>
<accession>A0A4Z1T0G0</accession>
<dbReference type="EMBL" id="VDLU01000003">
    <property type="protein sequence ID" value="TNJ27393.1"/>
    <property type="molecule type" value="Genomic_DNA"/>
</dbReference>
<dbReference type="PANTHER" id="PTHR12085">
    <property type="entry name" value="SERINE/THREONINE-PROTEIN PHOSPHATASE 2A REGULATORY SUBUNIT B'' SUBUNIT GAMMA"/>
    <property type="match status" value="1"/>
</dbReference>
<dbReference type="OrthoDB" id="10265007at2759"/>
<dbReference type="Proteomes" id="UP000315496">
    <property type="component" value="Chromosome 3"/>
</dbReference>
<dbReference type="InterPro" id="IPR011992">
    <property type="entry name" value="EF-hand-dom_pair"/>
</dbReference>
<dbReference type="VEuPathDB" id="GiardiaDB:GMRT_11269"/>
<name>A0A4Z1T0G0_GIAMU</name>
<dbReference type="GO" id="GO:0030865">
    <property type="term" value="P:cortical cytoskeleton organization"/>
    <property type="evidence" value="ECO:0007669"/>
    <property type="project" value="TreeGrafter"/>
</dbReference>
<keyword evidence="7" id="KW-1185">Reference proteome</keyword>
<gene>
    <name evidence="6" type="ORF">GMRT_11269</name>
</gene>
<dbReference type="GO" id="GO:0035303">
    <property type="term" value="P:regulation of dephosphorylation"/>
    <property type="evidence" value="ECO:0007669"/>
    <property type="project" value="InterPro"/>
</dbReference>
<reference evidence="6 7" key="1">
    <citation type="submission" date="2019-05" db="EMBL/GenBank/DDBJ databases">
        <title>The compact genome of Giardia muris reveals important steps in the evolution of intestinal protozoan parasites.</title>
        <authorList>
            <person name="Xu F."/>
            <person name="Jimenez-Gonzalez A."/>
            <person name="Einarsson E."/>
            <person name="Astvaldsson A."/>
            <person name="Peirasmaki D."/>
            <person name="Eckmann L."/>
            <person name="Andersson J.O."/>
            <person name="Svard S.G."/>
            <person name="Jerlstrom-Hultqvist J."/>
        </authorList>
    </citation>
    <scope>NUCLEOTIDE SEQUENCE [LARGE SCALE GENOMIC DNA]</scope>
    <source>
        <strain evidence="6 7">Roberts-Thomson</strain>
    </source>
</reference>
<comment type="caution">
    <text evidence="6">The sequence shown here is derived from an EMBL/GenBank/DDBJ whole genome shotgun (WGS) entry which is preliminary data.</text>
</comment>
<feature type="domain" description="EF-hand" evidence="5">
    <location>
        <begin position="348"/>
        <end position="383"/>
    </location>
</feature>
<dbReference type="PANTHER" id="PTHR12085:SF3">
    <property type="entry name" value="SERINE_THREONINE-PROTEIN PHOSPHATASE 2A REGULATORY SUBUNIT B'' SUBUNIT GAMMA"/>
    <property type="match status" value="1"/>
</dbReference>
<dbReference type="InterPro" id="IPR018247">
    <property type="entry name" value="EF_Hand_1_Ca_BS"/>
</dbReference>
<dbReference type="GO" id="GO:0000226">
    <property type="term" value="P:microtubule cytoskeleton organization"/>
    <property type="evidence" value="ECO:0007669"/>
    <property type="project" value="TreeGrafter"/>
</dbReference>
<evidence type="ECO:0000256" key="1">
    <source>
        <dbReference type="ARBA" id="ARBA00004496"/>
    </source>
</evidence>
<keyword evidence="2" id="KW-0963">Cytoplasm</keyword>
<dbReference type="GO" id="GO:0005737">
    <property type="term" value="C:cytoplasm"/>
    <property type="evidence" value="ECO:0007669"/>
    <property type="project" value="UniProtKB-SubCell"/>
</dbReference>
<dbReference type="PROSITE" id="PS00018">
    <property type="entry name" value="EF_HAND_1"/>
    <property type="match status" value="1"/>
</dbReference>